<proteinExistence type="predicted"/>
<evidence type="ECO:0000313" key="2">
    <source>
        <dbReference type="Proteomes" id="UP000692954"/>
    </source>
</evidence>
<comment type="caution">
    <text evidence="1">The sequence shown here is derived from an EMBL/GenBank/DDBJ whole genome shotgun (WGS) entry which is preliminary data.</text>
</comment>
<accession>A0A8S1R8B1</accession>
<evidence type="ECO:0000313" key="1">
    <source>
        <dbReference type="EMBL" id="CAD8123604.1"/>
    </source>
</evidence>
<reference evidence="1" key="1">
    <citation type="submission" date="2021-01" db="EMBL/GenBank/DDBJ databases">
        <authorList>
            <consortium name="Genoscope - CEA"/>
            <person name="William W."/>
        </authorList>
    </citation>
    <scope>NUCLEOTIDE SEQUENCE</scope>
</reference>
<dbReference type="Proteomes" id="UP000692954">
    <property type="component" value="Unassembled WGS sequence"/>
</dbReference>
<dbReference type="AlphaFoldDB" id="A0A8S1R8B1"/>
<organism evidence="1 2">
    <name type="scientific">Paramecium sonneborni</name>
    <dbReference type="NCBI Taxonomy" id="65129"/>
    <lineage>
        <taxon>Eukaryota</taxon>
        <taxon>Sar</taxon>
        <taxon>Alveolata</taxon>
        <taxon>Ciliophora</taxon>
        <taxon>Intramacronucleata</taxon>
        <taxon>Oligohymenophorea</taxon>
        <taxon>Peniculida</taxon>
        <taxon>Parameciidae</taxon>
        <taxon>Paramecium</taxon>
    </lineage>
</organism>
<gene>
    <name evidence="1" type="ORF">PSON_ATCC_30995.1.T1460030</name>
</gene>
<dbReference type="OrthoDB" id="288029at2759"/>
<dbReference type="EMBL" id="CAJJDN010000146">
    <property type="protein sequence ID" value="CAD8123604.1"/>
    <property type="molecule type" value="Genomic_DNA"/>
</dbReference>
<sequence length="180" mass="21144">MISGIINTRVNPYFQSNHRGGSAIKYGRLENNSSFQTPKMILQNSAEEKLLINQQEANHLRQSPSFKLKNTRFLTPGKTDEIRKQSNIQESYARKTRITVLESFYHQLGTDDDISIIKHTKQPKRKLINITPSSQTTYMSKKTQELEEESIEEAHFQFVQMQQKYKQWLENFEKKNGKQF</sequence>
<keyword evidence="2" id="KW-1185">Reference proteome</keyword>
<protein>
    <submittedName>
        <fullName evidence="1">Uncharacterized protein</fullName>
    </submittedName>
</protein>
<name>A0A8S1R8B1_9CILI</name>